<protein>
    <submittedName>
        <fullName evidence="10">Sec-independent protein translocase protein TatB</fullName>
    </submittedName>
    <submittedName>
        <fullName evidence="9">Twin-arginine translocase TatA/TatE family subunit</fullName>
    </submittedName>
</protein>
<evidence type="ECO:0000256" key="8">
    <source>
        <dbReference type="SAM" id="MobiDB-lite"/>
    </source>
</evidence>
<dbReference type="AlphaFoldDB" id="A0A378KH06"/>
<dbReference type="PANTHER" id="PTHR33162:SF1">
    <property type="entry name" value="SEC-INDEPENDENT PROTEIN TRANSLOCASE PROTEIN TATA, CHLOROPLASTIC"/>
    <property type="match status" value="1"/>
</dbReference>
<dbReference type="GO" id="GO:0015031">
    <property type="term" value="P:protein transport"/>
    <property type="evidence" value="ECO:0007669"/>
    <property type="project" value="UniProtKB-KW"/>
</dbReference>
<evidence type="ECO:0000256" key="2">
    <source>
        <dbReference type="ARBA" id="ARBA00022448"/>
    </source>
</evidence>
<sequence length="89" mass="10352">MSLGELLLIFIVALIVFGPSKLPMLATHLGMLVRKINQLKEHTSSFWQQQLNEIQLYENQRKAEKADQQYQQTDSENQNSDHKENIRPS</sequence>
<dbReference type="EMBL" id="UGOL01000001">
    <property type="protein sequence ID" value="STX81084.1"/>
    <property type="molecule type" value="Genomic_DNA"/>
</dbReference>
<dbReference type="PANTHER" id="PTHR33162">
    <property type="entry name" value="SEC-INDEPENDENT PROTEIN TRANSLOCASE PROTEIN TATA, CHLOROPLASTIC"/>
    <property type="match status" value="1"/>
</dbReference>
<dbReference type="RefSeq" id="WP_011947798.1">
    <property type="nucleotide sequence ID" value="NZ_BAZA01000095.1"/>
</dbReference>
<keyword evidence="6" id="KW-0811">Translocation</keyword>
<proteinExistence type="predicted"/>
<dbReference type="Pfam" id="PF02416">
    <property type="entry name" value="TatA_B_E"/>
    <property type="match status" value="1"/>
</dbReference>
<reference evidence="9" key="2">
    <citation type="submission" date="2022-12" db="EMBL/GenBank/DDBJ databases">
        <title>Comparative genomics of Legionella pneumophila isolates from the West Bank and Germany support molecular epidemiology of Legionnaires disease.</title>
        <authorList>
            <person name="Zayed A.R."/>
            <person name="Bitar D.M."/>
            <person name="Steinert M."/>
            <person name="Lueck C."/>
            <person name="Brettar I."/>
            <person name="Hoefle M.G."/>
            <person name="Bunk B."/>
        </authorList>
    </citation>
    <scope>NUCLEOTIDE SEQUENCE</scope>
    <source>
        <strain evidence="9">H23</strain>
    </source>
</reference>
<reference evidence="10 11" key="1">
    <citation type="submission" date="2018-06" db="EMBL/GenBank/DDBJ databases">
        <authorList>
            <consortium name="Pathogen Informatics"/>
            <person name="Doyle S."/>
        </authorList>
    </citation>
    <scope>NUCLEOTIDE SEQUENCE [LARGE SCALE GENOMIC DNA]</scope>
    <source>
        <strain evidence="10 11">NCTC12000</strain>
    </source>
</reference>
<keyword evidence="3" id="KW-0812">Transmembrane</keyword>
<feature type="region of interest" description="Disordered" evidence="8">
    <location>
        <begin position="60"/>
        <end position="89"/>
    </location>
</feature>
<evidence type="ECO:0000256" key="3">
    <source>
        <dbReference type="ARBA" id="ARBA00022692"/>
    </source>
</evidence>
<dbReference type="OMA" id="NSDHKKN"/>
<dbReference type="GO" id="GO:0016020">
    <property type="term" value="C:membrane"/>
    <property type="evidence" value="ECO:0007669"/>
    <property type="project" value="UniProtKB-SubCell"/>
</dbReference>
<dbReference type="InterPro" id="IPR003369">
    <property type="entry name" value="TatA/B/E"/>
</dbReference>
<evidence type="ECO:0000313" key="9">
    <source>
        <dbReference type="EMBL" id="MCZ4718706.1"/>
    </source>
</evidence>
<name>A0A378KH06_LEGPN</name>
<dbReference type="Proteomes" id="UP001071279">
    <property type="component" value="Unassembled WGS sequence"/>
</dbReference>
<evidence type="ECO:0000256" key="7">
    <source>
        <dbReference type="ARBA" id="ARBA00023136"/>
    </source>
</evidence>
<evidence type="ECO:0000256" key="6">
    <source>
        <dbReference type="ARBA" id="ARBA00023010"/>
    </source>
</evidence>
<evidence type="ECO:0000256" key="5">
    <source>
        <dbReference type="ARBA" id="ARBA00022989"/>
    </source>
</evidence>
<feature type="compositionally biased region" description="Polar residues" evidence="8">
    <location>
        <begin position="68"/>
        <end position="78"/>
    </location>
</feature>
<dbReference type="EMBL" id="JAPXIC010000039">
    <property type="protein sequence ID" value="MCZ4718706.1"/>
    <property type="molecule type" value="Genomic_DNA"/>
</dbReference>
<evidence type="ECO:0000313" key="10">
    <source>
        <dbReference type="EMBL" id="STX81084.1"/>
    </source>
</evidence>
<evidence type="ECO:0000256" key="4">
    <source>
        <dbReference type="ARBA" id="ARBA00022927"/>
    </source>
</evidence>
<evidence type="ECO:0000313" key="11">
    <source>
        <dbReference type="Proteomes" id="UP000254631"/>
    </source>
</evidence>
<dbReference type="Proteomes" id="UP000254631">
    <property type="component" value="Unassembled WGS sequence"/>
</dbReference>
<feature type="compositionally biased region" description="Basic and acidic residues" evidence="8">
    <location>
        <begin position="79"/>
        <end position="89"/>
    </location>
</feature>
<accession>A0A378KH06</accession>
<keyword evidence="4" id="KW-0653">Protein transport</keyword>
<organism evidence="10 11">
    <name type="scientific">Legionella pneumophila</name>
    <dbReference type="NCBI Taxonomy" id="446"/>
    <lineage>
        <taxon>Bacteria</taxon>
        <taxon>Pseudomonadati</taxon>
        <taxon>Pseudomonadota</taxon>
        <taxon>Gammaproteobacteria</taxon>
        <taxon>Legionellales</taxon>
        <taxon>Legionellaceae</taxon>
        <taxon>Legionella</taxon>
    </lineage>
</organism>
<gene>
    <name evidence="10" type="primary">tatB</name>
    <name evidence="10" type="ORF">NCTC12000_03111</name>
    <name evidence="9" type="ORF">O6C86_05680</name>
</gene>
<evidence type="ECO:0000256" key="1">
    <source>
        <dbReference type="ARBA" id="ARBA00004167"/>
    </source>
</evidence>
<comment type="subcellular location">
    <subcellularLocation>
        <location evidence="1">Membrane</location>
        <topology evidence="1">Single-pass membrane protein</topology>
    </subcellularLocation>
</comment>
<keyword evidence="5" id="KW-1133">Transmembrane helix</keyword>
<dbReference type="Gene3D" id="1.20.5.3310">
    <property type="match status" value="1"/>
</dbReference>
<keyword evidence="7" id="KW-0472">Membrane</keyword>
<keyword evidence="2" id="KW-0813">Transport</keyword>